<name>A0AAW1TS08_9CUCU</name>
<dbReference type="InterPro" id="IPR043030">
    <property type="entry name" value="BGBP_N_sf"/>
</dbReference>
<sequence>MFPQRVLSFISIFISFTLSCCIRDYTVPEPIIEVLEPRGFSVKIPHSDGISIFAFHGNINQEMDNLEAGQFSKDILKRTGDFWIFKDLHTKLNVGDKIYFWLFVIKNGLGYRYDDGVYTVKDDTNIIPDGPGQESTIRPIFEPTIGPNAEHTTKVANDVPTATESTTLIKICERTILNITDLLLKLRTEVSSLKDTNEILREISEKHHDSARTLKVEGRIPVNEDALSTVKGIIKQKLALSIEIVEARRNKDGGITFETTSLDDKVQIIKAAKEKLRYSKIFLTY</sequence>
<keyword evidence="1" id="KW-0732">Signal</keyword>
<proteinExistence type="predicted"/>
<comment type="caution">
    <text evidence="3">The sequence shown here is derived from an EMBL/GenBank/DDBJ whole genome shotgun (WGS) entry which is preliminary data.</text>
</comment>
<accession>A0AAW1TS08</accession>
<evidence type="ECO:0000313" key="3">
    <source>
        <dbReference type="EMBL" id="KAK9870921.1"/>
    </source>
</evidence>
<dbReference type="PROSITE" id="PS51969">
    <property type="entry name" value="CBM39"/>
    <property type="match status" value="1"/>
</dbReference>
<protein>
    <recommendedName>
        <fullName evidence="2">CBM39 domain-containing protein</fullName>
    </recommendedName>
</protein>
<dbReference type="EMBL" id="JARQZJ010000004">
    <property type="protein sequence ID" value="KAK9870921.1"/>
    <property type="molecule type" value="Genomic_DNA"/>
</dbReference>
<gene>
    <name evidence="3" type="ORF">WA026_009884</name>
</gene>
<keyword evidence="4" id="KW-1185">Reference proteome</keyword>
<dbReference type="Pfam" id="PF15886">
    <property type="entry name" value="CBM39"/>
    <property type="match status" value="1"/>
</dbReference>
<evidence type="ECO:0000256" key="1">
    <source>
        <dbReference type="SAM" id="SignalP"/>
    </source>
</evidence>
<dbReference type="GO" id="GO:0030246">
    <property type="term" value="F:carbohydrate binding"/>
    <property type="evidence" value="ECO:0007669"/>
    <property type="project" value="InterPro"/>
</dbReference>
<evidence type="ECO:0000259" key="2">
    <source>
        <dbReference type="PROSITE" id="PS51969"/>
    </source>
</evidence>
<dbReference type="InterPro" id="IPR031756">
    <property type="entry name" value="BGBP_N"/>
</dbReference>
<dbReference type="Gene3D" id="2.60.40.2140">
    <property type="entry name" value="Beta-1,3-glucan-recognition protein, N-terminal domain"/>
    <property type="match status" value="1"/>
</dbReference>
<feature type="chain" id="PRO_5043867267" description="CBM39 domain-containing protein" evidence="1">
    <location>
        <begin position="20"/>
        <end position="285"/>
    </location>
</feature>
<dbReference type="Proteomes" id="UP001431783">
    <property type="component" value="Unassembled WGS sequence"/>
</dbReference>
<dbReference type="PROSITE" id="PS51257">
    <property type="entry name" value="PROKAR_LIPOPROTEIN"/>
    <property type="match status" value="1"/>
</dbReference>
<feature type="domain" description="CBM39" evidence="2">
    <location>
        <begin position="25"/>
        <end position="125"/>
    </location>
</feature>
<feature type="signal peptide" evidence="1">
    <location>
        <begin position="1"/>
        <end position="19"/>
    </location>
</feature>
<dbReference type="AlphaFoldDB" id="A0AAW1TS08"/>
<reference evidence="3 4" key="1">
    <citation type="submission" date="2023-03" db="EMBL/GenBank/DDBJ databases">
        <title>Genome insight into feeding habits of ladybird beetles.</title>
        <authorList>
            <person name="Li H.-S."/>
            <person name="Huang Y.-H."/>
            <person name="Pang H."/>
        </authorList>
    </citation>
    <scope>NUCLEOTIDE SEQUENCE [LARGE SCALE GENOMIC DNA]</scope>
    <source>
        <strain evidence="3">SYSU_2023b</strain>
        <tissue evidence="3">Whole body</tissue>
    </source>
</reference>
<organism evidence="3 4">
    <name type="scientific">Henosepilachna vigintioctopunctata</name>
    <dbReference type="NCBI Taxonomy" id="420089"/>
    <lineage>
        <taxon>Eukaryota</taxon>
        <taxon>Metazoa</taxon>
        <taxon>Ecdysozoa</taxon>
        <taxon>Arthropoda</taxon>
        <taxon>Hexapoda</taxon>
        <taxon>Insecta</taxon>
        <taxon>Pterygota</taxon>
        <taxon>Neoptera</taxon>
        <taxon>Endopterygota</taxon>
        <taxon>Coleoptera</taxon>
        <taxon>Polyphaga</taxon>
        <taxon>Cucujiformia</taxon>
        <taxon>Coccinelloidea</taxon>
        <taxon>Coccinellidae</taxon>
        <taxon>Epilachninae</taxon>
        <taxon>Epilachnini</taxon>
        <taxon>Henosepilachna</taxon>
    </lineage>
</organism>
<evidence type="ECO:0000313" key="4">
    <source>
        <dbReference type="Proteomes" id="UP001431783"/>
    </source>
</evidence>